<dbReference type="CDD" id="cd00878">
    <property type="entry name" value="Arf_Arl"/>
    <property type="match status" value="1"/>
</dbReference>
<evidence type="ECO:0000313" key="3">
    <source>
        <dbReference type="Proteomes" id="UP000694865"/>
    </source>
</evidence>
<organism evidence="3 4">
    <name type="scientific">Saccoglossus kowalevskii</name>
    <name type="common">Acorn worm</name>
    <dbReference type="NCBI Taxonomy" id="10224"/>
    <lineage>
        <taxon>Eukaryota</taxon>
        <taxon>Metazoa</taxon>
        <taxon>Hemichordata</taxon>
        <taxon>Enteropneusta</taxon>
        <taxon>Harrimaniidae</taxon>
        <taxon>Saccoglossus</taxon>
    </lineage>
</organism>
<dbReference type="PANTHER" id="PTHR46693">
    <property type="entry name" value="ADP-RIBOSYLATION FACTOR-LIKE PROTEIN 15"/>
    <property type="match status" value="1"/>
</dbReference>
<evidence type="ECO:0000313" key="4">
    <source>
        <dbReference type="RefSeq" id="XP_002736679.1"/>
    </source>
</evidence>
<dbReference type="InterPro" id="IPR006689">
    <property type="entry name" value="Small_GTPase_ARF/SAR"/>
</dbReference>
<gene>
    <name evidence="4" type="primary">LOC100373724</name>
</gene>
<dbReference type="Pfam" id="PF00025">
    <property type="entry name" value="Arf"/>
    <property type="match status" value="1"/>
</dbReference>
<dbReference type="PRINTS" id="PR00328">
    <property type="entry name" value="SAR1GTPBP"/>
</dbReference>
<proteinExistence type="predicted"/>
<dbReference type="SMART" id="SM00178">
    <property type="entry name" value="SAR"/>
    <property type="match status" value="1"/>
</dbReference>
<protein>
    <submittedName>
        <fullName evidence="4">ADP-ribosylation factor-like protein 15-like</fullName>
    </submittedName>
</protein>
<reference evidence="4" key="1">
    <citation type="submission" date="2025-08" db="UniProtKB">
        <authorList>
            <consortium name="RefSeq"/>
        </authorList>
    </citation>
    <scope>IDENTIFICATION</scope>
    <source>
        <tissue evidence="4">Testes</tissue>
    </source>
</reference>
<dbReference type="SUPFAM" id="SSF52540">
    <property type="entry name" value="P-loop containing nucleoside triphosphate hydrolases"/>
    <property type="match status" value="1"/>
</dbReference>
<keyword evidence="2" id="KW-0342">GTP-binding</keyword>
<dbReference type="PROSITE" id="PS51417">
    <property type="entry name" value="ARF"/>
    <property type="match status" value="1"/>
</dbReference>
<dbReference type="SMART" id="SM00177">
    <property type="entry name" value="ARF"/>
    <property type="match status" value="1"/>
</dbReference>
<dbReference type="Gene3D" id="3.40.50.300">
    <property type="entry name" value="P-loop containing nucleotide triphosphate hydrolases"/>
    <property type="match status" value="1"/>
</dbReference>
<dbReference type="InterPro" id="IPR042292">
    <property type="entry name" value="ARL15"/>
</dbReference>
<name>A0ABM0GSY3_SACKO</name>
<dbReference type="InterPro" id="IPR027417">
    <property type="entry name" value="P-loop_NTPase"/>
</dbReference>
<dbReference type="Proteomes" id="UP000694865">
    <property type="component" value="Unplaced"/>
</dbReference>
<accession>A0ABM0GSY3</accession>
<evidence type="ECO:0000256" key="2">
    <source>
        <dbReference type="ARBA" id="ARBA00023134"/>
    </source>
</evidence>
<sequence length="211" mass="23644">MPSIGEIFGLCCGACRIGCYTLYVKLCCKSAPSQRQEYQLICLGLSKAGKTTLLTMLCGEKADDIQPTQGFNIKAIPFKEAILNVKEIGGQENVRPFWNRYYDNIEGIVFIIDSSCSPEEFLTVKEELHKVLGHASLKGLPILILANYQDQSSARKTDQIIKDFDLDERAAGRKWLVHPCSYADVESARDGLQRLLYFLKGIEVKEDSARI</sequence>
<dbReference type="PANTHER" id="PTHR46693:SF1">
    <property type="entry name" value="ADP-RIBOSYLATION FACTOR-LIKE PROTEIN 15"/>
    <property type="match status" value="1"/>
</dbReference>
<keyword evidence="3" id="KW-1185">Reference proteome</keyword>
<keyword evidence="1" id="KW-0547">Nucleotide-binding</keyword>
<dbReference type="GeneID" id="100373724"/>
<dbReference type="RefSeq" id="XP_002736679.1">
    <property type="nucleotide sequence ID" value="XM_002736633.2"/>
</dbReference>
<evidence type="ECO:0000256" key="1">
    <source>
        <dbReference type="ARBA" id="ARBA00022741"/>
    </source>
</evidence>